<dbReference type="InterPro" id="IPR002942">
    <property type="entry name" value="S4_RNA-bd"/>
</dbReference>
<reference evidence="6" key="1">
    <citation type="submission" date="2021-12" db="EMBL/GenBank/DDBJ databases">
        <authorList>
            <person name="Rodrigo-Torres L."/>
            <person name="Arahal R. D."/>
            <person name="Lucena T."/>
        </authorList>
    </citation>
    <scope>NUCLEOTIDE SEQUENCE</scope>
    <source>
        <strain evidence="6">CECT 8419</strain>
    </source>
</reference>
<dbReference type="InterPro" id="IPR036986">
    <property type="entry name" value="S4_RNA-bd_sf"/>
</dbReference>
<keyword evidence="7" id="KW-1185">Reference proteome</keyword>
<sequence length="232" mass="26074">MADSISLNKFLSSTGICSRREADRWIEAGRVTINGRVAIKGNRVEPGQIVRLDGKPVGARPAPVYLAFHKPAGVTSTTDPKDPDNIIDFINYPERIFPIGRLDKASTGLILLTNDGDVVNEILRAENAHEKEYIVTVDRPVTPDFLQRMSRGVPILQVRTKPCTVERIGRRSFRIILTQGLNRQIRRMCGYFGYTVLTLKRVRIMHIELGTLPVGKYRRIDFPLAPADAPDR</sequence>
<dbReference type="InterPro" id="IPR020094">
    <property type="entry name" value="TruA/RsuA/RluB/E/F_N"/>
</dbReference>
<dbReference type="GO" id="GO:0016853">
    <property type="term" value="F:isomerase activity"/>
    <property type="evidence" value="ECO:0007669"/>
    <property type="project" value="UniProtKB-KW"/>
</dbReference>
<keyword evidence="3" id="KW-0694">RNA-binding</keyword>
<dbReference type="EMBL" id="CAKLPZ010000001">
    <property type="protein sequence ID" value="CAH1000267.1"/>
    <property type="molecule type" value="Genomic_DNA"/>
</dbReference>
<protein>
    <recommendedName>
        <fullName evidence="4">Pseudouridine synthase</fullName>
        <ecNumber evidence="4">5.4.99.-</ecNumber>
    </recommendedName>
</protein>
<dbReference type="SUPFAM" id="SSF55174">
    <property type="entry name" value="Alpha-L RNA-binding motif"/>
    <property type="match status" value="1"/>
</dbReference>
<proteinExistence type="inferred from homology"/>
<evidence type="ECO:0000313" key="7">
    <source>
        <dbReference type="Proteomes" id="UP000837803"/>
    </source>
</evidence>
<keyword evidence="2 4" id="KW-0413">Isomerase</keyword>
<dbReference type="Gene3D" id="3.10.290.10">
    <property type="entry name" value="RNA-binding S4 domain"/>
    <property type="match status" value="1"/>
</dbReference>
<comment type="similarity">
    <text evidence="1 4">Belongs to the pseudouridine synthase RsuA family.</text>
</comment>
<dbReference type="Pfam" id="PF01479">
    <property type="entry name" value="S4"/>
    <property type="match status" value="1"/>
</dbReference>
<gene>
    <name evidence="6" type="primary">rluF</name>
    <name evidence="6" type="ORF">LEM8419_01417</name>
</gene>
<dbReference type="Proteomes" id="UP000837803">
    <property type="component" value="Unassembled WGS sequence"/>
</dbReference>
<dbReference type="CDD" id="cd02554">
    <property type="entry name" value="PseudoU_synth_RluF"/>
    <property type="match status" value="1"/>
</dbReference>
<dbReference type="RefSeq" id="WP_238750320.1">
    <property type="nucleotide sequence ID" value="NZ_CAKLPZ010000001.1"/>
</dbReference>
<dbReference type="SUPFAM" id="SSF55120">
    <property type="entry name" value="Pseudouridine synthase"/>
    <property type="match status" value="1"/>
</dbReference>
<dbReference type="SMART" id="SM00363">
    <property type="entry name" value="S4"/>
    <property type="match status" value="1"/>
</dbReference>
<dbReference type="PROSITE" id="PS50889">
    <property type="entry name" value="S4"/>
    <property type="match status" value="1"/>
</dbReference>
<evidence type="ECO:0000256" key="4">
    <source>
        <dbReference type="RuleBase" id="RU003887"/>
    </source>
</evidence>
<dbReference type="PANTHER" id="PTHR47683:SF2">
    <property type="entry name" value="RNA-BINDING S4 DOMAIN-CONTAINING PROTEIN"/>
    <property type="match status" value="1"/>
</dbReference>
<dbReference type="InterPro" id="IPR020103">
    <property type="entry name" value="PsdUridine_synth_cat_dom_sf"/>
</dbReference>
<feature type="domain" description="RNA-binding S4" evidence="5">
    <location>
        <begin position="5"/>
        <end position="63"/>
    </location>
</feature>
<evidence type="ECO:0000256" key="3">
    <source>
        <dbReference type="PROSITE-ProRule" id="PRU00182"/>
    </source>
</evidence>
<dbReference type="Pfam" id="PF00849">
    <property type="entry name" value="PseudoU_synth_2"/>
    <property type="match status" value="1"/>
</dbReference>
<evidence type="ECO:0000256" key="1">
    <source>
        <dbReference type="ARBA" id="ARBA00008348"/>
    </source>
</evidence>
<dbReference type="InterPro" id="IPR050343">
    <property type="entry name" value="RsuA_PseudoU_synthase"/>
</dbReference>
<evidence type="ECO:0000256" key="2">
    <source>
        <dbReference type="ARBA" id="ARBA00023235"/>
    </source>
</evidence>
<dbReference type="Gene3D" id="3.30.70.580">
    <property type="entry name" value="Pseudouridine synthase I, catalytic domain, N-terminal subdomain"/>
    <property type="match status" value="1"/>
</dbReference>
<dbReference type="InterPro" id="IPR006145">
    <property type="entry name" value="PsdUridine_synth_RsuA/RluA"/>
</dbReference>
<dbReference type="Gene3D" id="3.30.70.1560">
    <property type="entry name" value="Alpha-L RNA-binding motif"/>
    <property type="match status" value="1"/>
</dbReference>
<comment type="caution">
    <text evidence="6">The sequence shown here is derived from an EMBL/GenBank/DDBJ whole genome shotgun (WGS) entry which is preliminary data.</text>
</comment>
<dbReference type="EC" id="5.4.99.-" evidence="4"/>
<dbReference type="PANTHER" id="PTHR47683">
    <property type="entry name" value="PSEUDOURIDINE SYNTHASE FAMILY PROTEIN-RELATED"/>
    <property type="match status" value="1"/>
</dbReference>
<dbReference type="PROSITE" id="PS01149">
    <property type="entry name" value="PSI_RSU"/>
    <property type="match status" value="1"/>
</dbReference>
<dbReference type="InterPro" id="IPR042092">
    <property type="entry name" value="PsdUridine_s_RsuA/RluB/E/F_cat"/>
</dbReference>
<dbReference type="CDD" id="cd00165">
    <property type="entry name" value="S4"/>
    <property type="match status" value="1"/>
</dbReference>
<evidence type="ECO:0000259" key="5">
    <source>
        <dbReference type="SMART" id="SM00363"/>
    </source>
</evidence>
<dbReference type="InterPro" id="IPR018496">
    <property type="entry name" value="PsdUridine_synth_RsuA/RluB_CS"/>
</dbReference>
<name>A0ABM9AZK0_9BACT</name>
<dbReference type="InterPro" id="IPR000748">
    <property type="entry name" value="PsdUridine_synth_RsuA/RluB/E/F"/>
</dbReference>
<dbReference type="NCBIfam" id="TIGR00093">
    <property type="entry name" value="pseudouridine synthase"/>
    <property type="match status" value="1"/>
</dbReference>
<accession>A0ABM9AZK0</accession>
<organism evidence="6 7">
    <name type="scientific">Neolewinella maritima</name>
    <dbReference type="NCBI Taxonomy" id="1383882"/>
    <lineage>
        <taxon>Bacteria</taxon>
        <taxon>Pseudomonadati</taxon>
        <taxon>Bacteroidota</taxon>
        <taxon>Saprospiria</taxon>
        <taxon>Saprospirales</taxon>
        <taxon>Lewinellaceae</taxon>
        <taxon>Neolewinella</taxon>
    </lineage>
</organism>
<evidence type="ECO:0000313" key="6">
    <source>
        <dbReference type="EMBL" id="CAH1000267.1"/>
    </source>
</evidence>